<dbReference type="PANTHER" id="PTHR47506:SF1">
    <property type="entry name" value="HTH-TYPE TRANSCRIPTIONAL REGULATOR YJDC"/>
    <property type="match status" value="1"/>
</dbReference>
<keyword evidence="4" id="KW-1185">Reference proteome</keyword>
<name>A0A7Y9IZL7_9BURK</name>
<dbReference type="InterPro" id="IPR009057">
    <property type="entry name" value="Homeodomain-like_sf"/>
</dbReference>
<protein>
    <submittedName>
        <fullName evidence="3">AcrR family transcriptional regulator</fullName>
    </submittedName>
</protein>
<dbReference type="Proteomes" id="UP000542125">
    <property type="component" value="Unassembled WGS sequence"/>
</dbReference>
<evidence type="ECO:0000256" key="2">
    <source>
        <dbReference type="ARBA" id="ARBA00023163"/>
    </source>
</evidence>
<comment type="caution">
    <text evidence="3">The sequence shown here is derived from an EMBL/GenBank/DDBJ whole genome shotgun (WGS) entry which is preliminary data.</text>
</comment>
<dbReference type="SUPFAM" id="SSF48498">
    <property type="entry name" value="Tetracyclin repressor-like, C-terminal domain"/>
    <property type="match status" value="1"/>
</dbReference>
<dbReference type="InterPro" id="IPR036271">
    <property type="entry name" value="Tet_transcr_reg_TetR-rel_C_sf"/>
</dbReference>
<evidence type="ECO:0000256" key="1">
    <source>
        <dbReference type="ARBA" id="ARBA00023015"/>
    </source>
</evidence>
<dbReference type="EMBL" id="JACBYR010000003">
    <property type="protein sequence ID" value="NYE85750.1"/>
    <property type="molecule type" value="Genomic_DNA"/>
</dbReference>
<gene>
    <name evidence="3" type="ORF">FHW18_005069</name>
</gene>
<evidence type="ECO:0000313" key="3">
    <source>
        <dbReference type="EMBL" id="NYE85750.1"/>
    </source>
</evidence>
<dbReference type="Gene3D" id="1.10.10.60">
    <property type="entry name" value="Homeodomain-like"/>
    <property type="match status" value="1"/>
</dbReference>
<proteinExistence type="predicted"/>
<dbReference type="AlphaFoldDB" id="A0A7Y9IZL7"/>
<sequence>MAKRGRPCSFDRDDALRRALDVFWDMGYEGATMTALKDAMGGICAPSVYAAYGSKEALFRSALALYHAQESEALWQGLETSPVRDAMAGLLRTAALRYSTPGKPPGCLVDLSTLNFSPANKAIETTLHDLRVDVARTLEARLCRAREDGELGTLADPVAVAAFYTTVLQGLSIQARDGASRERLLAIVDSAITAWDCLVGN</sequence>
<keyword evidence="2" id="KW-0804">Transcription</keyword>
<dbReference type="Gene3D" id="1.10.357.10">
    <property type="entry name" value="Tetracycline Repressor, domain 2"/>
    <property type="match status" value="1"/>
</dbReference>
<dbReference type="RefSeq" id="WP_179590115.1">
    <property type="nucleotide sequence ID" value="NZ_JACBYR010000003.1"/>
</dbReference>
<evidence type="ECO:0000313" key="4">
    <source>
        <dbReference type="Proteomes" id="UP000542125"/>
    </source>
</evidence>
<reference evidence="3 4" key="1">
    <citation type="submission" date="2020-07" db="EMBL/GenBank/DDBJ databases">
        <title>Genomic Encyclopedia of Type Strains, Phase IV (KMG-V): Genome sequencing to study the core and pangenomes of soil and plant-associated prokaryotes.</title>
        <authorList>
            <person name="Whitman W."/>
        </authorList>
    </citation>
    <scope>NUCLEOTIDE SEQUENCE [LARGE SCALE GENOMIC DNA]</scope>
    <source>
        <strain evidence="3 4">SAS40</strain>
    </source>
</reference>
<accession>A0A7Y9IZL7</accession>
<organism evidence="3 4">
    <name type="scientific">Pigmentiphaga litoralis</name>
    <dbReference type="NCBI Taxonomy" id="516702"/>
    <lineage>
        <taxon>Bacteria</taxon>
        <taxon>Pseudomonadati</taxon>
        <taxon>Pseudomonadota</taxon>
        <taxon>Betaproteobacteria</taxon>
        <taxon>Burkholderiales</taxon>
        <taxon>Alcaligenaceae</taxon>
        <taxon>Pigmentiphaga</taxon>
    </lineage>
</organism>
<keyword evidence="1" id="KW-0805">Transcription regulation</keyword>
<dbReference type="PANTHER" id="PTHR47506">
    <property type="entry name" value="TRANSCRIPTIONAL REGULATORY PROTEIN"/>
    <property type="match status" value="1"/>
</dbReference>
<dbReference type="SUPFAM" id="SSF46689">
    <property type="entry name" value="Homeodomain-like"/>
    <property type="match status" value="1"/>
</dbReference>